<organism evidence="1">
    <name type="scientific">Sulfurisphaera javensis</name>
    <dbReference type="NCBI Taxonomy" id="2049879"/>
    <lineage>
        <taxon>Archaea</taxon>
        <taxon>Thermoproteota</taxon>
        <taxon>Thermoprotei</taxon>
        <taxon>Sulfolobales</taxon>
        <taxon>Sulfolobaceae</taxon>
        <taxon>Sulfurisphaera</taxon>
    </lineage>
</organism>
<dbReference type="KEGG" id="sjv:SJAV_26260"/>
<proteinExistence type="predicted"/>
<accession>A0AAT9GUW8</accession>
<reference evidence="1" key="1">
    <citation type="submission" date="2024-03" db="EMBL/GenBank/DDBJ databases">
        <title>Complete genome sequence of Sulfurisphaera javensis strain KD-1.</title>
        <authorList>
            <person name="Sakai H."/>
            <person name="Nur N."/>
            <person name="Suwanto A."/>
            <person name="Kurosawa N."/>
        </authorList>
    </citation>
    <scope>NUCLEOTIDE SEQUENCE</scope>
    <source>
        <strain evidence="1">KD-1</strain>
    </source>
</reference>
<dbReference type="EMBL" id="AP031322">
    <property type="protein sequence ID" value="BFH74682.1"/>
    <property type="molecule type" value="Genomic_DNA"/>
</dbReference>
<dbReference type="GeneID" id="92355581"/>
<dbReference type="NCBIfam" id="TIGR01894">
    <property type="entry name" value="cas_TM1795_cmr1"/>
    <property type="match status" value="1"/>
</dbReference>
<evidence type="ECO:0000313" key="1">
    <source>
        <dbReference type="EMBL" id="BFH74682.1"/>
    </source>
</evidence>
<sequence>MDEVATFTLRIYFPVYGGFDGTPINLDLGVAEPPRPTEFKYLWRWWYRVMLKDSANNADYTQLNKEVGEILGNEGKASNYVIRVEEFEVPNNVNSLMQEVNNVVNFFVKFSEELYQPAKRLRIRSRRGSINLISFLEGDYRRIISHRRIINRINEFMRREDVKPLWESVENLSRKIKLAENTRLRLILLTREDEADEIITINNGKLCFPLLNEENREAFRRYVKRLLSQLFYIDENNNNIRIKLKVYARNKCEEKDLIPLIVGMVFDGIGANSSRGFGSIVIEEIESNCISQELIDIVETIFTATSKANLEKGINVLLSCISKKYSQYFALPDMQTVEPTKVPSFQSFGYEAIQCRGRGINCLEKIWKAVLKSEWKKLIRYSDTNCYDNKEKIRCWGGNLHTEVLGLPRSQRNLGYLPNYRRRSYIGFKLIGNIVLIHWFYSLDFPLDLQWLGEYDKRLVKNLAMLEPGQVSYCHHICEERMSMNEAEYIKNGVNNALEEFYKVSG</sequence>
<dbReference type="AlphaFoldDB" id="A0AAT9GUW8"/>
<gene>
    <name evidence="1" type="primary">cmr1_2</name>
    <name evidence="1" type="ORF">SJAV_26260</name>
</gene>
<dbReference type="InterPro" id="IPR007522">
    <property type="entry name" value="CRISPR-assoc_prot_TM1795"/>
</dbReference>
<name>A0AAT9GUW8_9CREN</name>
<dbReference type="RefSeq" id="WP_369610169.1">
    <property type="nucleotide sequence ID" value="NZ_AP031322.1"/>
</dbReference>
<protein>
    <submittedName>
        <fullName evidence="1">Type III-B CRISPR module RAMP protein Cmr1</fullName>
    </submittedName>
</protein>